<dbReference type="RefSeq" id="WP_211302497.1">
    <property type="nucleotide sequence ID" value="NZ_FOMX01000058.1"/>
</dbReference>
<dbReference type="InterPro" id="IPR008878">
    <property type="entry name" value="Transposase_IS66_Orf2"/>
</dbReference>
<protein>
    <submittedName>
        <fullName evidence="1">Transposase</fullName>
    </submittedName>
</protein>
<dbReference type="PANTHER" id="PTHR36455">
    <property type="match status" value="1"/>
</dbReference>
<dbReference type="Proteomes" id="UP000199400">
    <property type="component" value="Unassembled WGS sequence"/>
</dbReference>
<reference evidence="2" key="1">
    <citation type="submission" date="2016-10" db="EMBL/GenBank/DDBJ databases">
        <authorList>
            <person name="Varghese N."/>
            <person name="Submissions S."/>
        </authorList>
    </citation>
    <scope>NUCLEOTIDE SEQUENCE [LARGE SCALE GENOMIC DNA]</scope>
    <source>
        <strain evidence="2">ATCC 25963</strain>
    </source>
</reference>
<dbReference type="PANTHER" id="PTHR36455:SF1">
    <property type="entry name" value="BLR8292 PROTEIN"/>
    <property type="match status" value="1"/>
</dbReference>
<keyword evidence="2" id="KW-1185">Reference proteome</keyword>
<dbReference type="Pfam" id="PF05717">
    <property type="entry name" value="TnpB_IS66"/>
    <property type="match status" value="1"/>
</dbReference>
<accession>A0A1I2IA91</accession>
<dbReference type="EMBL" id="FOMX01000058">
    <property type="protein sequence ID" value="SFF38573.1"/>
    <property type="molecule type" value="Genomic_DNA"/>
</dbReference>
<dbReference type="NCBIfam" id="NF033819">
    <property type="entry name" value="IS66_TnpB"/>
    <property type="match status" value="1"/>
</dbReference>
<evidence type="ECO:0000313" key="2">
    <source>
        <dbReference type="Proteomes" id="UP000199400"/>
    </source>
</evidence>
<evidence type="ECO:0000313" key="1">
    <source>
        <dbReference type="EMBL" id="SFF38573.1"/>
    </source>
</evidence>
<gene>
    <name evidence="1" type="ORF">SAMN02745121_08524</name>
</gene>
<dbReference type="AlphaFoldDB" id="A0A1I2IA91"/>
<name>A0A1I2IA91_9BACT</name>
<proteinExistence type="predicted"/>
<sequence length="109" mass="12593">MRIFVCTQPLDMRRSFDGLAAAAKQVLGEDPRSGALFVFTNRRSNRLKVLWWDKNGYFMLCKRLHQALFRLPTANDPSDRSMIVDGRGLHELRRGVASTPRSWQARDRS</sequence>
<organism evidence="1 2">
    <name type="scientific">Nannocystis exedens</name>
    <dbReference type="NCBI Taxonomy" id="54"/>
    <lineage>
        <taxon>Bacteria</taxon>
        <taxon>Pseudomonadati</taxon>
        <taxon>Myxococcota</taxon>
        <taxon>Polyangia</taxon>
        <taxon>Nannocystales</taxon>
        <taxon>Nannocystaceae</taxon>
        <taxon>Nannocystis</taxon>
    </lineage>
</organism>
<dbReference type="STRING" id="54.SAMN02745121_08524"/>